<evidence type="ECO:0000256" key="4">
    <source>
        <dbReference type="ARBA" id="ARBA00022723"/>
    </source>
</evidence>
<dbReference type="GO" id="GO:0032259">
    <property type="term" value="P:methylation"/>
    <property type="evidence" value="ECO:0007669"/>
    <property type="project" value="UniProtKB-KW"/>
</dbReference>
<dbReference type="PROSITE" id="PS00041">
    <property type="entry name" value="HTH_ARAC_FAMILY_1"/>
    <property type="match status" value="1"/>
</dbReference>
<comment type="cofactor">
    <cofactor evidence="1">
        <name>Zn(2+)</name>
        <dbReference type="ChEBI" id="CHEBI:29105"/>
    </cofactor>
</comment>
<name>A0A975U5W1_9VIBR</name>
<keyword evidence="7" id="KW-0805">Transcription regulation</keyword>
<dbReference type="GO" id="GO:0008270">
    <property type="term" value="F:zinc ion binding"/>
    <property type="evidence" value="ECO:0007669"/>
    <property type="project" value="InterPro"/>
</dbReference>
<dbReference type="GO" id="GO:0006285">
    <property type="term" value="P:base-excision repair, AP site formation"/>
    <property type="evidence" value="ECO:0007669"/>
    <property type="project" value="TreeGrafter"/>
</dbReference>
<evidence type="ECO:0000256" key="8">
    <source>
        <dbReference type="ARBA" id="ARBA00023125"/>
    </source>
</evidence>
<dbReference type="Pfam" id="PF12833">
    <property type="entry name" value="HTH_18"/>
    <property type="match status" value="1"/>
</dbReference>
<dbReference type="GO" id="GO:0043916">
    <property type="term" value="F:DNA-7-methylguanine glycosylase activity"/>
    <property type="evidence" value="ECO:0007669"/>
    <property type="project" value="TreeGrafter"/>
</dbReference>
<dbReference type="PANTHER" id="PTHR43003:SF13">
    <property type="entry name" value="DNA-3-METHYLADENINE GLYCOSYLASE 2"/>
    <property type="match status" value="1"/>
</dbReference>
<accession>A0A975U5W1</accession>
<dbReference type="GO" id="GO:0006307">
    <property type="term" value="P:DNA alkylation repair"/>
    <property type="evidence" value="ECO:0007669"/>
    <property type="project" value="TreeGrafter"/>
</dbReference>
<dbReference type="GO" id="GO:0032993">
    <property type="term" value="C:protein-DNA complex"/>
    <property type="evidence" value="ECO:0007669"/>
    <property type="project" value="TreeGrafter"/>
</dbReference>
<keyword evidence="8" id="KW-0238">DNA-binding</keyword>
<evidence type="ECO:0000256" key="7">
    <source>
        <dbReference type="ARBA" id="ARBA00023015"/>
    </source>
</evidence>
<evidence type="ECO:0000313" key="13">
    <source>
        <dbReference type="EMBL" id="QXO15759.1"/>
    </source>
</evidence>
<organism evidence="13 14">
    <name type="scientific">Vibrio ostreae</name>
    <dbReference type="NCBI Taxonomy" id="2841925"/>
    <lineage>
        <taxon>Bacteria</taxon>
        <taxon>Pseudomonadati</taxon>
        <taxon>Pseudomonadota</taxon>
        <taxon>Gammaproteobacteria</taxon>
        <taxon>Vibrionales</taxon>
        <taxon>Vibrionaceae</taxon>
        <taxon>Vibrio</taxon>
    </lineage>
</organism>
<dbReference type="EMBL" id="CP076642">
    <property type="protein sequence ID" value="QXO15759.1"/>
    <property type="molecule type" value="Genomic_DNA"/>
</dbReference>
<sequence>MTLYSQTKLTPQQCQRARMSRDARFDGRFYIAVKSTGIFCRPICPATLPKEENVEYFAHQAQALQAGYRPCLRCRPDSAPASWAWKGTETTFQRAISLIDHGALQGKSLADLAERLGISERYLRQLFKTYLGMSPKQYAQYQQLMFAKQLLHHSHLSVTDIGFACGFNSTRRFNDAFQKCLRLTPSQVRREPGSASATNTVSLAYRGPFDWQHMLAFYQLRAIDGIEQVQADRYQRHVMLNGSRAWFAARCASDTHMEIEFELESLRDLRYLVSIWRRVFDLNADMVAIEAQLAKAAPELVIHPGLRIPGVWSPWEAGVRAVLGQQVSIKAAIGQLNLLVRTLNYRQPRPWYFPDPQQVASADLSFLRMPQSRKETLSRLAGFVQQNPHAAVDEWLALKGIGPWTVDYARLRGQSDTNCFLSGDLIVKKALALHPGLTAERVAPWGSYATFQCWNQ</sequence>
<dbReference type="GO" id="GO:0032131">
    <property type="term" value="F:alkylated DNA binding"/>
    <property type="evidence" value="ECO:0007669"/>
    <property type="project" value="TreeGrafter"/>
</dbReference>
<evidence type="ECO:0000259" key="12">
    <source>
        <dbReference type="PROSITE" id="PS01124"/>
    </source>
</evidence>
<dbReference type="GO" id="GO:0008725">
    <property type="term" value="F:DNA-3-methyladenine glycosylase activity"/>
    <property type="evidence" value="ECO:0007669"/>
    <property type="project" value="TreeGrafter"/>
</dbReference>
<dbReference type="Proteomes" id="UP000694232">
    <property type="component" value="Chromosome 2"/>
</dbReference>
<protein>
    <submittedName>
        <fullName evidence="13">Helix-turn-helix domain-containing protein</fullName>
    </submittedName>
</protein>
<evidence type="ECO:0000256" key="5">
    <source>
        <dbReference type="ARBA" id="ARBA00022763"/>
    </source>
</evidence>
<evidence type="ECO:0000256" key="11">
    <source>
        <dbReference type="ARBA" id="ARBA00023204"/>
    </source>
</evidence>
<keyword evidence="2" id="KW-0489">Methyltransferase</keyword>
<evidence type="ECO:0000256" key="10">
    <source>
        <dbReference type="ARBA" id="ARBA00023163"/>
    </source>
</evidence>
<keyword evidence="14" id="KW-1185">Reference proteome</keyword>
<dbReference type="PANTHER" id="PTHR43003">
    <property type="entry name" value="DNA-3-METHYLADENINE GLYCOSYLASE"/>
    <property type="match status" value="1"/>
</dbReference>
<keyword evidence="6" id="KW-0862">Zinc</keyword>
<dbReference type="Pfam" id="PF02805">
    <property type="entry name" value="Ada_Zn_binding"/>
    <property type="match status" value="1"/>
</dbReference>
<gene>
    <name evidence="13" type="ORF">KNV97_04920</name>
</gene>
<dbReference type="GO" id="GO:0008168">
    <property type="term" value="F:methyltransferase activity"/>
    <property type="evidence" value="ECO:0007669"/>
    <property type="project" value="UniProtKB-KW"/>
</dbReference>
<dbReference type="InterPro" id="IPR018060">
    <property type="entry name" value="HTH_AraC"/>
</dbReference>
<dbReference type="InterPro" id="IPR018062">
    <property type="entry name" value="HTH_AraC-typ_CS"/>
</dbReference>
<evidence type="ECO:0000313" key="14">
    <source>
        <dbReference type="Proteomes" id="UP000694232"/>
    </source>
</evidence>
<dbReference type="AlphaFoldDB" id="A0A975U5W1"/>
<dbReference type="RefSeq" id="WP_218561675.1">
    <property type="nucleotide sequence ID" value="NZ_CP076642.1"/>
</dbReference>
<keyword evidence="9" id="KW-0010">Activator</keyword>
<keyword evidence="5" id="KW-0227">DNA damage</keyword>
<dbReference type="SMART" id="SM00342">
    <property type="entry name" value="HTH_ARAC"/>
    <property type="match status" value="1"/>
</dbReference>
<evidence type="ECO:0000256" key="6">
    <source>
        <dbReference type="ARBA" id="ARBA00022833"/>
    </source>
</evidence>
<dbReference type="KEGG" id="vos:KNV97_04920"/>
<dbReference type="Pfam" id="PF06029">
    <property type="entry name" value="AlkA_N"/>
    <property type="match status" value="1"/>
</dbReference>
<dbReference type="SMART" id="SM01009">
    <property type="entry name" value="AlkA_N"/>
    <property type="match status" value="1"/>
</dbReference>
<evidence type="ECO:0000256" key="2">
    <source>
        <dbReference type="ARBA" id="ARBA00022603"/>
    </source>
</evidence>
<dbReference type="FunFam" id="3.40.10.10:FF:000001">
    <property type="entry name" value="DNA-3-methyladenine glycosylase 2"/>
    <property type="match status" value="1"/>
</dbReference>
<evidence type="ECO:0000256" key="3">
    <source>
        <dbReference type="ARBA" id="ARBA00022679"/>
    </source>
</evidence>
<dbReference type="GO" id="GO:0043565">
    <property type="term" value="F:sequence-specific DNA binding"/>
    <property type="evidence" value="ECO:0007669"/>
    <property type="project" value="InterPro"/>
</dbReference>
<proteinExistence type="predicted"/>
<keyword evidence="4" id="KW-0479">Metal-binding</keyword>
<dbReference type="InterPro" id="IPR004026">
    <property type="entry name" value="Ada_DNA_repair_Zn-bd"/>
</dbReference>
<keyword evidence="3" id="KW-0808">Transferase</keyword>
<reference evidence="13" key="1">
    <citation type="submission" date="2021-06" db="EMBL/GenBank/DDBJ databases">
        <title>Vibrio nov. sp., novel gut bacterium isolated from Yellow Sea oyster.</title>
        <authorList>
            <person name="Muhammad N."/>
            <person name="Nguyen T.H."/>
            <person name="Lee Y.-J."/>
            <person name="Ko J."/>
            <person name="Kim S.-G."/>
        </authorList>
    </citation>
    <scope>NUCLEOTIDE SEQUENCE</scope>
    <source>
        <strain evidence="13">OG9-811</strain>
    </source>
</reference>
<evidence type="ECO:0000256" key="9">
    <source>
        <dbReference type="ARBA" id="ARBA00023159"/>
    </source>
</evidence>
<dbReference type="InterPro" id="IPR010316">
    <property type="entry name" value="AlkA_N"/>
</dbReference>
<dbReference type="InterPro" id="IPR051912">
    <property type="entry name" value="Alkylbase_DNA_Glycosylase/TA"/>
</dbReference>
<dbReference type="GO" id="GO:0005737">
    <property type="term" value="C:cytoplasm"/>
    <property type="evidence" value="ECO:0007669"/>
    <property type="project" value="TreeGrafter"/>
</dbReference>
<evidence type="ECO:0000256" key="1">
    <source>
        <dbReference type="ARBA" id="ARBA00001947"/>
    </source>
</evidence>
<keyword evidence="10" id="KW-0804">Transcription</keyword>
<dbReference type="GO" id="GO:0003700">
    <property type="term" value="F:DNA-binding transcription factor activity"/>
    <property type="evidence" value="ECO:0007669"/>
    <property type="project" value="InterPro"/>
</dbReference>
<dbReference type="PROSITE" id="PS01124">
    <property type="entry name" value="HTH_ARAC_FAMILY_2"/>
    <property type="match status" value="1"/>
</dbReference>
<feature type="domain" description="HTH araC/xylS-type" evidence="12">
    <location>
        <begin position="93"/>
        <end position="191"/>
    </location>
</feature>
<keyword evidence="11" id="KW-0234">DNA repair</keyword>